<dbReference type="AlphaFoldDB" id="A0A1X1UJC3"/>
<reference evidence="1 2" key="1">
    <citation type="submission" date="2016-01" db="EMBL/GenBank/DDBJ databases">
        <title>The new phylogeny of the genus Mycobacterium.</title>
        <authorList>
            <person name="Tarcisio F."/>
            <person name="Conor M."/>
            <person name="Antonella G."/>
            <person name="Elisabetta G."/>
            <person name="Giulia F.S."/>
            <person name="Sara T."/>
            <person name="Anna F."/>
            <person name="Clotilde B."/>
            <person name="Roberto B."/>
            <person name="Veronica D.S."/>
            <person name="Fabio R."/>
            <person name="Monica P."/>
            <person name="Olivier J."/>
            <person name="Enrico T."/>
            <person name="Nicola S."/>
        </authorList>
    </citation>
    <scope>NUCLEOTIDE SEQUENCE [LARGE SCALE GENOMIC DNA]</scope>
    <source>
        <strain evidence="1 2">DSM 45731</strain>
    </source>
</reference>
<protein>
    <submittedName>
        <fullName evidence="1">Uncharacterized protein</fullName>
    </submittedName>
</protein>
<comment type="caution">
    <text evidence="1">The sequence shown here is derived from an EMBL/GenBank/DDBJ whole genome shotgun (WGS) entry which is preliminary data.</text>
</comment>
<accession>A0A1X1UJC3</accession>
<dbReference type="Proteomes" id="UP000194000">
    <property type="component" value="Unassembled WGS sequence"/>
</dbReference>
<dbReference type="RefSeq" id="WP_085199752.1">
    <property type="nucleotide sequence ID" value="NZ_JACKVI010000012.1"/>
</dbReference>
<name>A0A1X1UJC3_9MYCO</name>
<organism evidence="1 2">
    <name type="scientific">Mycobacterium fragae</name>
    <dbReference type="NCBI Taxonomy" id="1260918"/>
    <lineage>
        <taxon>Bacteria</taxon>
        <taxon>Bacillati</taxon>
        <taxon>Actinomycetota</taxon>
        <taxon>Actinomycetes</taxon>
        <taxon>Mycobacteriales</taxon>
        <taxon>Mycobacteriaceae</taxon>
        <taxon>Mycobacterium</taxon>
    </lineage>
</organism>
<evidence type="ECO:0000313" key="2">
    <source>
        <dbReference type="Proteomes" id="UP000194000"/>
    </source>
</evidence>
<dbReference type="EMBL" id="LQOW01000031">
    <property type="protein sequence ID" value="ORV56943.1"/>
    <property type="molecule type" value="Genomic_DNA"/>
</dbReference>
<proteinExistence type="predicted"/>
<keyword evidence="2" id="KW-1185">Reference proteome</keyword>
<sequence>MQETAGPPSYEELLDCFKAVLNHALLEGHLSPACLTFDLAVVQAVGDVVRAVRDGSLTNELVNEACRAFAKYAADQDVAPRSTTLR</sequence>
<gene>
    <name evidence="1" type="ORF">AWC06_01740</name>
</gene>
<evidence type="ECO:0000313" key="1">
    <source>
        <dbReference type="EMBL" id="ORV56943.1"/>
    </source>
</evidence>